<dbReference type="GO" id="GO:0046872">
    <property type="term" value="F:metal ion binding"/>
    <property type="evidence" value="ECO:0007669"/>
    <property type="project" value="UniProtKB-KW"/>
</dbReference>
<dbReference type="SUPFAM" id="SSF55486">
    <property type="entry name" value="Metalloproteases ('zincins'), catalytic domain"/>
    <property type="match status" value="1"/>
</dbReference>
<evidence type="ECO:0000256" key="1">
    <source>
        <dbReference type="ARBA" id="ARBA00008721"/>
    </source>
</evidence>
<dbReference type="InterPro" id="IPR024079">
    <property type="entry name" value="MetalloPept_cat_dom_sf"/>
</dbReference>
<dbReference type="Gene3D" id="3.40.390.10">
    <property type="entry name" value="Collagenase (Catalytic Domain)"/>
    <property type="match status" value="1"/>
</dbReference>
<keyword evidence="3" id="KW-0479">Metal-binding</keyword>
<evidence type="ECO:0000256" key="2">
    <source>
        <dbReference type="ARBA" id="ARBA00022670"/>
    </source>
</evidence>
<gene>
    <name evidence="11" type="ORF">AMATHDRAFT_62218</name>
</gene>
<sequence>MLLPFILTAFLGATAALAAPQADDGNTTNLQPICATNANPHDIAVIEQVVENDKTTMKDLEDLELGDLSDEEEDEDVDDAAHYNPNHMCKKIYKKIRTIKIHWHNVAANNTREGGYLKKKVILKQVKYIQKIYKKACLRFYLKGVNHIYNADWFNNVAPGSPQEKALKTQYRHGDELTLNIYSVGLVSTPGLLGYSTFPWNFADDPHNDGIVIHYATVPGGDYPHYDEGAVAVHEVGHWVGLLHTFQGGCSQPGDFVSDTPAESTPAFGCPKYRNTCASTGSDPIHNFMDYTYDKCKTHLTKGQLWRLVKILKIFRKLIRHH</sequence>
<dbReference type="PANTHER" id="PTHR47466">
    <property type="match status" value="1"/>
</dbReference>
<keyword evidence="4 9" id="KW-0732">Signal</keyword>
<dbReference type="EMBL" id="KZ302016">
    <property type="protein sequence ID" value="PFH49921.1"/>
    <property type="molecule type" value="Genomic_DNA"/>
</dbReference>
<evidence type="ECO:0000256" key="5">
    <source>
        <dbReference type="ARBA" id="ARBA00022801"/>
    </source>
</evidence>
<evidence type="ECO:0000259" key="10">
    <source>
        <dbReference type="Pfam" id="PF05572"/>
    </source>
</evidence>
<dbReference type="Proteomes" id="UP000242287">
    <property type="component" value="Unassembled WGS sequence"/>
</dbReference>
<keyword evidence="8" id="KW-1015">Disulfide bond</keyword>
<evidence type="ECO:0000256" key="3">
    <source>
        <dbReference type="ARBA" id="ARBA00022723"/>
    </source>
</evidence>
<evidence type="ECO:0000313" key="11">
    <source>
        <dbReference type="EMBL" id="PFH49921.1"/>
    </source>
</evidence>
<dbReference type="PANTHER" id="PTHR47466:SF1">
    <property type="entry name" value="METALLOPROTEASE MEP1 (AFU_ORTHOLOGUE AFUA_1G07730)-RELATED"/>
    <property type="match status" value="1"/>
</dbReference>
<evidence type="ECO:0000256" key="6">
    <source>
        <dbReference type="ARBA" id="ARBA00022833"/>
    </source>
</evidence>
<keyword evidence="12" id="KW-1185">Reference proteome</keyword>
<dbReference type="CDD" id="cd04275">
    <property type="entry name" value="ZnMc_pappalysin_like"/>
    <property type="match status" value="1"/>
</dbReference>
<feature type="signal peptide" evidence="9">
    <location>
        <begin position="1"/>
        <end position="18"/>
    </location>
</feature>
<evidence type="ECO:0000256" key="8">
    <source>
        <dbReference type="ARBA" id="ARBA00023157"/>
    </source>
</evidence>
<dbReference type="GO" id="GO:0006508">
    <property type="term" value="P:proteolysis"/>
    <property type="evidence" value="ECO:0007669"/>
    <property type="project" value="UniProtKB-KW"/>
</dbReference>
<feature type="domain" description="Peptidase M43 pregnancy-associated plasma-A" evidence="10">
    <location>
        <begin position="229"/>
        <end position="312"/>
    </location>
</feature>
<accession>A0A2A9NNL3</accession>
<keyword evidence="6" id="KW-0862">Zinc</keyword>
<keyword evidence="7" id="KW-0482">Metalloprotease</keyword>
<evidence type="ECO:0000256" key="4">
    <source>
        <dbReference type="ARBA" id="ARBA00022729"/>
    </source>
</evidence>
<reference evidence="11 12" key="1">
    <citation type="submission" date="2014-02" db="EMBL/GenBank/DDBJ databases">
        <title>Transposable element dynamics among asymbiotic and ectomycorrhizal Amanita fungi.</title>
        <authorList>
            <consortium name="DOE Joint Genome Institute"/>
            <person name="Hess J."/>
            <person name="Skrede I."/>
            <person name="Wolfe B."/>
            <person name="LaButti K."/>
            <person name="Ohm R.A."/>
            <person name="Grigoriev I.V."/>
            <person name="Pringle A."/>
        </authorList>
    </citation>
    <scope>NUCLEOTIDE SEQUENCE [LARGE SCALE GENOMIC DNA]</scope>
    <source>
        <strain evidence="11 12">SKay4041</strain>
    </source>
</reference>
<dbReference type="STRING" id="703135.A0A2A9NNL3"/>
<dbReference type="OrthoDB" id="536211at2759"/>
<dbReference type="Pfam" id="PF05572">
    <property type="entry name" value="Peptidase_M43"/>
    <property type="match status" value="1"/>
</dbReference>
<comment type="similarity">
    <text evidence="1">Belongs to the peptidase M43B family.</text>
</comment>
<evidence type="ECO:0000256" key="9">
    <source>
        <dbReference type="SAM" id="SignalP"/>
    </source>
</evidence>
<organism evidence="11 12">
    <name type="scientific">Amanita thiersii Skay4041</name>
    <dbReference type="NCBI Taxonomy" id="703135"/>
    <lineage>
        <taxon>Eukaryota</taxon>
        <taxon>Fungi</taxon>
        <taxon>Dikarya</taxon>
        <taxon>Basidiomycota</taxon>
        <taxon>Agaricomycotina</taxon>
        <taxon>Agaricomycetes</taxon>
        <taxon>Agaricomycetidae</taxon>
        <taxon>Agaricales</taxon>
        <taxon>Pluteineae</taxon>
        <taxon>Amanitaceae</taxon>
        <taxon>Amanita</taxon>
    </lineage>
</organism>
<evidence type="ECO:0000313" key="12">
    <source>
        <dbReference type="Proteomes" id="UP000242287"/>
    </source>
</evidence>
<proteinExistence type="inferred from homology"/>
<evidence type="ECO:0000256" key="7">
    <source>
        <dbReference type="ARBA" id="ARBA00023049"/>
    </source>
</evidence>
<dbReference type="InterPro" id="IPR008754">
    <property type="entry name" value="Peptidase_M43"/>
</dbReference>
<feature type="chain" id="PRO_5012789695" description="Peptidase M43 pregnancy-associated plasma-A domain-containing protein" evidence="9">
    <location>
        <begin position="19"/>
        <end position="322"/>
    </location>
</feature>
<keyword evidence="2" id="KW-0645">Protease</keyword>
<dbReference type="GO" id="GO:0008237">
    <property type="term" value="F:metallopeptidase activity"/>
    <property type="evidence" value="ECO:0007669"/>
    <property type="project" value="UniProtKB-KW"/>
</dbReference>
<dbReference type="AlphaFoldDB" id="A0A2A9NNL3"/>
<protein>
    <recommendedName>
        <fullName evidence="10">Peptidase M43 pregnancy-associated plasma-A domain-containing protein</fullName>
    </recommendedName>
</protein>
<name>A0A2A9NNL3_9AGAR</name>
<keyword evidence="5" id="KW-0378">Hydrolase</keyword>